<keyword evidence="3" id="KW-1185">Reference proteome</keyword>
<dbReference type="EMBL" id="LBFC01000023">
    <property type="protein sequence ID" value="ONN26572.1"/>
    <property type="molecule type" value="Genomic_DNA"/>
</dbReference>
<name>A0ABX3IHB6_9BACT</name>
<sequence>MDEPLVKAEFAYVAENLLLRGGYKKTHFQADLTTLHNVSTMGRMNKIVPEPLEILSETFTPKIVFNKKTKKIPFEFPFHEFILQSLVRKKIKDFLLKEVLENFSKNLSVDDFEVLGEKALPEGFVDIFIKLKYPIATNRYVLVEIKTKRANTNDIEQLHNYLKQIGKEVIGGVLIAKDFPKAKILKSDIMYVKYCFKNLDVNNAYSFEELLKMLSFTII</sequence>
<dbReference type="InterPro" id="IPR048301">
    <property type="entry name" value="NucS_C"/>
</dbReference>
<feature type="domain" description="Endonuclease NucS C-terminal" evidence="1">
    <location>
        <begin position="116"/>
        <end position="185"/>
    </location>
</feature>
<protein>
    <recommendedName>
        <fullName evidence="1">Endonuclease NucS C-terminal domain-containing protein</fullName>
    </recommendedName>
</protein>
<reference evidence="2 3" key="1">
    <citation type="submission" date="2015-06" db="EMBL/GenBank/DDBJ databases">
        <title>Genome sequencing of Thermotogales isolates from hydrothermal vents.</title>
        <authorList>
            <person name="Haverkamp T.H."/>
            <person name="Kublanov I.V."/>
            <person name="Nesbo C.L."/>
        </authorList>
    </citation>
    <scope>NUCLEOTIDE SEQUENCE [LARGE SCALE GENOMIC DNA]</scope>
    <source>
        <strain evidence="3">ik275mar</strain>
    </source>
</reference>
<dbReference type="Pfam" id="PF01939">
    <property type="entry name" value="NucS_C"/>
    <property type="match status" value="1"/>
</dbReference>
<dbReference type="InterPro" id="IPR011856">
    <property type="entry name" value="tRNA_endonuc-like_dom_sf"/>
</dbReference>
<organism evidence="2 3">
    <name type="scientific">Thermosipho affectus</name>
    <dbReference type="NCBI Taxonomy" id="660294"/>
    <lineage>
        <taxon>Bacteria</taxon>
        <taxon>Thermotogati</taxon>
        <taxon>Thermotogota</taxon>
        <taxon>Thermotogae</taxon>
        <taxon>Thermotogales</taxon>
        <taxon>Fervidobacteriaceae</taxon>
        <taxon>Thermosipho</taxon>
    </lineage>
</organism>
<dbReference type="Proteomes" id="UP000242616">
    <property type="component" value="Unassembled WGS sequence"/>
</dbReference>
<proteinExistence type="predicted"/>
<accession>A0ABX3IHB6</accession>
<gene>
    <name evidence="2" type="ORF">XJ44_08885</name>
</gene>
<evidence type="ECO:0000313" key="3">
    <source>
        <dbReference type="Proteomes" id="UP000242616"/>
    </source>
</evidence>
<dbReference type="Gene3D" id="3.40.1350.10">
    <property type="match status" value="1"/>
</dbReference>
<comment type="caution">
    <text evidence="2">The sequence shown here is derived from an EMBL/GenBank/DDBJ whole genome shotgun (WGS) entry which is preliminary data.</text>
</comment>
<evidence type="ECO:0000259" key="1">
    <source>
        <dbReference type="Pfam" id="PF01939"/>
    </source>
</evidence>
<evidence type="ECO:0000313" key="2">
    <source>
        <dbReference type="EMBL" id="ONN26572.1"/>
    </source>
</evidence>